<evidence type="ECO:0000313" key="2">
    <source>
        <dbReference type="EMBL" id="KAK1684666.1"/>
    </source>
</evidence>
<reference evidence="2" key="1">
    <citation type="submission" date="2023-07" db="EMBL/GenBank/DDBJ databases">
        <title>A chromosome-level genome assembly of Lolium multiflorum.</title>
        <authorList>
            <person name="Chen Y."/>
            <person name="Copetti D."/>
            <person name="Kolliker R."/>
            <person name="Studer B."/>
        </authorList>
    </citation>
    <scope>NUCLEOTIDE SEQUENCE</scope>
    <source>
        <strain evidence="2">02402/16</strain>
        <tissue evidence="2">Leaf</tissue>
    </source>
</reference>
<name>A0AAD8TLJ4_LOLMU</name>
<keyword evidence="3" id="KW-1185">Reference proteome</keyword>
<sequence>MAARGPPPLAARRPRACRPLLLRAGRPRRPPRRATPRRATPPRRSHAGARRPARRRASVSPAATATAANGMEEATAGPLRTRVCIIGSGPAAHTAAVYAALPSPPPPRDPRGSRLLRRVGGSAAEQADSVSCRAEQRETARIAAPLPRRAAPPTFSGGGLQALPRGAATPACYGRGTARLTGMGRLDRSSRGDDDLRPRRLGVVAEMNAAQRHGTTVRCR</sequence>
<comment type="caution">
    <text evidence="2">The sequence shown here is derived from an EMBL/GenBank/DDBJ whole genome shotgun (WGS) entry which is preliminary data.</text>
</comment>
<accession>A0AAD8TLJ4</accession>
<dbReference type="InterPro" id="IPR036188">
    <property type="entry name" value="FAD/NAD-bd_sf"/>
</dbReference>
<dbReference type="EMBL" id="JAUUTY010000002">
    <property type="protein sequence ID" value="KAK1684666.1"/>
    <property type="molecule type" value="Genomic_DNA"/>
</dbReference>
<evidence type="ECO:0000256" key="1">
    <source>
        <dbReference type="SAM" id="MobiDB-lite"/>
    </source>
</evidence>
<gene>
    <name evidence="2" type="ORF">QYE76_045514</name>
</gene>
<dbReference type="AlphaFoldDB" id="A0AAD8TLJ4"/>
<organism evidence="2 3">
    <name type="scientific">Lolium multiflorum</name>
    <name type="common">Italian ryegrass</name>
    <name type="synonym">Lolium perenne subsp. multiflorum</name>
    <dbReference type="NCBI Taxonomy" id="4521"/>
    <lineage>
        <taxon>Eukaryota</taxon>
        <taxon>Viridiplantae</taxon>
        <taxon>Streptophyta</taxon>
        <taxon>Embryophyta</taxon>
        <taxon>Tracheophyta</taxon>
        <taxon>Spermatophyta</taxon>
        <taxon>Magnoliopsida</taxon>
        <taxon>Liliopsida</taxon>
        <taxon>Poales</taxon>
        <taxon>Poaceae</taxon>
        <taxon>BOP clade</taxon>
        <taxon>Pooideae</taxon>
        <taxon>Poodae</taxon>
        <taxon>Poeae</taxon>
        <taxon>Poeae Chloroplast Group 2 (Poeae type)</taxon>
        <taxon>Loliodinae</taxon>
        <taxon>Loliinae</taxon>
        <taxon>Lolium</taxon>
    </lineage>
</organism>
<dbReference type="Gene3D" id="3.50.50.60">
    <property type="entry name" value="FAD/NAD(P)-binding domain"/>
    <property type="match status" value="1"/>
</dbReference>
<feature type="compositionally biased region" description="Basic residues" evidence="1">
    <location>
        <begin position="25"/>
        <end position="57"/>
    </location>
</feature>
<dbReference type="Proteomes" id="UP001231189">
    <property type="component" value="Unassembled WGS sequence"/>
</dbReference>
<protein>
    <submittedName>
        <fullName evidence="2">Uncharacterized protein</fullName>
    </submittedName>
</protein>
<evidence type="ECO:0000313" key="3">
    <source>
        <dbReference type="Proteomes" id="UP001231189"/>
    </source>
</evidence>
<feature type="region of interest" description="Disordered" evidence="1">
    <location>
        <begin position="1"/>
        <end position="74"/>
    </location>
</feature>
<proteinExistence type="predicted"/>
<feature type="compositionally biased region" description="Low complexity" evidence="1">
    <location>
        <begin position="58"/>
        <end position="74"/>
    </location>
</feature>